<keyword evidence="2 5" id="KW-0418">Kinase</keyword>
<comment type="catalytic activity">
    <reaction evidence="2">
        <text>thiamine phosphate + ATP = thiamine diphosphate + ADP</text>
        <dbReference type="Rhea" id="RHEA:15913"/>
        <dbReference type="ChEBI" id="CHEBI:30616"/>
        <dbReference type="ChEBI" id="CHEBI:37575"/>
        <dbReference type="ChEBI" id="CHEBI:58937"/>
        <dbReference type="ChEBI" id="CHEBI:456216"/>
        <dbReference type="EC" id="2.7.4.16"/>
    </reaction>
</comment>
<evidence type="ECO:0000256" key="1">
    <source>
        <dbReference type="ARBA" id="ARBA00022977"/>
    </source>
</evidence>
<accession>A0A0H3C9B8</accession>
<dbReference type="GO" id="GO:0009228">
    <property type="term" value="P:thiamine biosynthetic process"/>
    <property type="evidence" value="ECO:0007669"/>
    <property type="project" value="UniProtKB-KW"/>
</dbReference>
<dbReference type="HAMAP" id="MF_02128">
    <property type="entry name" value="TMP_kinase"/>
    <property type="match status" value="1"/>
</dbReference>
<dbReference type="PANTHER" id="PTHR30270:SF0">
    <property type="entry name" value="THIAMINE-MONOPHOSPHATE KINASE"/>
    <property type="match status" value="1"/>
</dbReference>
<dbReference type="PATRIC" id="fig|565050.3.peg.1409"/>
<organism evidence="5 6">
    <name type="scientific">Caulobacter vibrioides (strain NA1000 / CB15N)</name>
    <name type="common">Caulobacter crescentus</name>
    <dbReference type="NCBI Taxonomy" id="565050"/>
    <lineage>
        <taxon>Bacteria</taxon>
        <taxon>Pseudomonadati</taxon>
        <taxon>Pseudomonadota</taxon>
        <taxon>Alphaproteobacteria</taxon>
        <taxon>Caulobacterales</taxon>
        <taxon>Caulobacteraceae</taxon>
        <taxon>Caulobacter</taxon>
    </lineage>
</organism>
<feature type="binding site" evidence="2">
    <location>
        <position position="58"/>
    </location>
    <ligand>
        <name>Mg(2+)</name>
        <dbReference type="ChEBI" id="CHEBI:18420"/>
        <label>3</label>
    </ligand>
</feature>
<comment type="pathway">
    <text evidence="2">Cofactor biosynthesis; thiamine diphosphate biosynthesis; thiamine diphosphate from thiamine phosphate: step 1/1.</text>
</comment>
<dbReference type="InterPro" id="IPR010918">
    <property type="entry name" value="PurM-like_C_dom"/>
</dbReference>
<comment type="function">
    <text evidence="2">Catalyzes the ATP-dependent phosphorylation of thiamine-monophosphate (TMP) to form thiamine-pyrophosphate (TPP), the active form of vitamin B1.</text>
</comment>
<keyword evidence="2" id="KW-0460">Magnesium</keyword>
<evidence type="ECO:0000259" key="4">
    <source>
        <dbReference type="Pfam" id="PF02769"/>
    </source>
</evidence>
<evidence type="ECO:0000256" key="2">
    <source>
        <dbReference type="HAMAP-Rule" id="MF_02128"/>
    </source>
</evidence>
<dbReference type="InterPro" id="IPR036676">
    <property type="entry name" value="PurM-like_C_sf"/>
</dbReference>
<keyword evidence="6" id="KW-1185">Reference proteome</keyword>
<feature type="binding site" evidence="2">
    <location>
        <position position="75"/>
    </location>
    <ligand>
        <name>Mg(2+)</name>
        <dbReference type="ChEBI" id="CHEBI:18420"/>
        <label>1</label>
    </ligand>
</feature>
<dbReference type="Pfam" id="PF00586">
    <property type="entry name" value="AIRS"/>
    <property type="match status" value="1"/>
</dbReference>
<keyword evidence="2" id="KW-0547">Nucleotide-binding</keyword>
<dbReference type="InterPro" id="IPR016188">
    <property type="entry name" value="PurM-like_N"/>
</dbReference>
<comment type="similarity">
    <text evidence="2">Belongs to the thiamine-monophosphate kinase family.</text>
</comment>
<gene>
    <name evidence="2" type="primary">thiL</name>
    <name evidence="5" type="ordered locus">CCNA_01423</name>
</gene>
<feature type="binding site" evidence="2">
    <location>
        <position position="103"/>
    </location>
    <ligand>
        <name>Mg(2+)</name>
        <dbReference type="ChEBI" id="CHEBI:18420"/>
        <label>2</label>
    </ligand>
</feature>
<dbReference type="Gene3D" id="3.30.1330.10">
    <property type="entry name" value="PurM-like, N-terminal domain"/>
    <property type="match status" value="1"/>
</dbReference>
<feature type="binding site" evidence="2">
    <location>
        <position position="242"/>
    </location>
    <ligand>
        <name>Mg(2+)</name>
        <dbReference type="ChEBI" id="CHEBI:18420"/>
        <label>5</label>
    </ligand>
</feature>
<dbReference type="InterPro" id="IPR006283">
    <property type="entry name" value="ThiL-like"/>
</dbReference>
<dbReference type="SUPFAM" id="SSF55326">
    <property type="entry name" value="PurM N-terminal domain-like"/>
    <property type="match status" value="1"/>
</dbReference>
<dbReference type="InterPro" id="IPR036921">
    <property type="entry name" value="PurM-like_N_sf"/>
</dbReference>
<dbReference type="RefSeq" id="YP_002516796.3">
    <property type="nucleotide sequence ID" value="NC_011916.1"/>
</dbReference>
<feature type="binding site" evidence="2">
    <location>
        <position position="82"/>
    </location>
    <ligand>
        <name>substrate</name>
    </ligand>
</feature>
<dbReference type="GO" id="GO:0005524">
    <property type="term" value="F:ATP binding"/>
    <property type="evidence" value="ECO:0007669"/>
    <property type="project" value="UniProtKB-UniRule"/>
</dbReference>
<feature type="domain" description="PurM-like N-terminal" evidence="3">
    <location>
        <begin position="57"/>
        <end position="168"/>
    </location>
</feature>
<dbReference type="EC" id="2.7.4.16" evidence="2"/>
<feature type="domain" description="PurM-like C-terminal" evidence="4">
    <location>
        <begin position="181"/>
        <end position="337"/>
    </location>
</feature>
<feature type="binding site" evidence="2">
    <location>
        <position position="239"/>
    </location>
    <ligand>
        <name>Mg(2+)</name>
        <dbReference type="ChEBI" id="CHEBI:18420"/>
        <label>3</label>
    </ligand>
</feature>
<dbReference type="Pfam" id="PF02769">
    <property type="entry name" value="AIRS_C"/>
    <property type="match status" value="1"/>
</dbReference>
<dbReference type="NCBIfam" id="TIGR01379">
    <property type="entry name" value="thiL"/>
    <property type="match status" value="1"/>
</dbReference>
<feature type="binding site" evidence="2">
    <location>
        <position position="349"/>
    </location>
    <ligand>
        <name>substrate</name>
    </ligand>
</feature>
<feature type="binding site" evidence="2">
    <location>
        <position position="241"/>
    </location>
    <ligand>
        <name>ATP</name>
        <dbReference type="ChEBI" id="CHEBI:30616"/>
    </ligand>
</feature>
<feature type="binding site" evidence="2">
    <location>
        <position position="177"/>
    </location>
    <ligand>
        <name>ATP</name>
        <dbReference type="ChEBI" id="CHEBI:30616"/>
    </ligand>
</feature>
<feature type="binding site" evidence="2">
    <location>
        <begin position="150"/>
        <end position="151"/>
    </location>
    <ligand>
        <name>ATP</name>
        <dbReference type="ChEBI" id="CHEBI:30616"/>
    </ligand>
</feature>
<dbReference type="RefSeq" id="WP_010919238.1">
    <property type="nucleotide sequence ID" value="NC_011916.1"/>
</dbReference>
<keyword evidence="2" id="KW-0067">ATP-binding</keyword>
<dbReference type="SUPFAM" id="SSF56042">
    <property type="entry name" value="PurM C-terminal domain-like"/>
    <property type="match status" value="1"/>
</dbReference>
<sequence length="352" mass="37486">MAPSTRSPVMHETDEEDWFAEDDAAAPAAAPPTEFDHIARLLRPLTRGDPVALDLLDDAAVLPSRPGYDLVITKDAMVAGVHFLAEEALDVVARKLLRTNLSDLAAKAAEPYGYFLAVGWPSGSDVASRETFARGLAEDGALFDISLLGGDTVTTSGPLVVSATFLGWAPQGETILRRGAKPGDRLMVSGTIGDGWLGLLAQWGEVMDADGAMLRRYRQPEPRVTLRDAMRVHAKAAADVSDGLLADSSHIAKASGCRVRVDLERLPLSPGAQAWLDQQPEQVEGRISLASGGDDYEIVCAVDPNEAWAFRVAAAAAGVKVSEIGEFVEGEGVSAYYKGRDVTPSRLGWLHG</sequence>
<proteinExistence type="inferred from homology"/>
<dbReference type="PIRSF" id="PIRSF005303">
    <property type="entry name" value="Thiam_monoph_kin"/>
    <property type="match status" value="1"/>
</dbReference>
<feature type="binding site" evidence="2">
    <location>
        <position position="103"/>
    </location>
    <ligand>
        <name>Mg(2+)</name>
        <dbReference type="ChEBI" id="CHEBI:18420"/>
        <label>4</label>
    </ligand>
</feature>
<dbReference type="GeneID" id="7330152"/>
<dbReference type="AlphaFoldDB" id="A0A0H3C9B8"/>
<dbReference type="PANTHER" id="PTHR30270">
    <property type="entry name" value="THIAMINE-MONOPHOSPHATE KINASE"/>
    <property type="match status" value="1"/>
</dbReference>
<keyword evidence="2" id="KW-0479">Metal-binding</keyword>
<reference evidence="5 6" key="1">
    <citation type="journal article" date="2010" name="J. Bacteriol.">
        <title>The genetic basis of laboratory adaptation in Caulobacter crescentus.</title>
        <authorList>
            <person name="Marks M.E."/>
            <person name="Castro-Rojas C.M."/>
            <person name="Teiling C."/>
            <person name="Du L."/>
            <person name="Kapatral V."/>
            <person name="Walunas T.L."/>
            <person name="Crosson S."/>
        </authorList>
    </citation>
    <scope>NUCLEOTIDE SEQUENCE [LARGE SCALE GENOMIC DNA]</scope>
    <source>
        <strain evidence="6">NA1000 / CB15N</strain>
    </source>
</reference>
<evidence type="ECO:0000313" key="6">
    <source>
        <dbReference type="Proteomes" id="UP000001364"/>
    </source>
</evidence>
<keyword evidence="2 5" id="KW-0808">Transferase</keyword>
<dbReference type="HOGENOM" id="CLU_046964_3_0_5"/>
<dbReference type="KEGG" id="ccs:CCNA_01423"/>
<keyword evidence="1 2" id="KW-0784">Thiamine biosynthesis</keyword>
<comment type="caution">
    <text evidence="2">Lacks conserved residue(s) required for the propagation of feature annotation.</text>
</comment>
<feature type="binding site" evidence="2">
    <location>
        <position position="73"/>
    </location>
    <ligand>
        <name>Mg(2+)</name>
        <dbReference type="ChEBI" id="CHEBI:18420"/>
        <label>4</label>
    </ligand>
</feature>
<dbReference type="Proteomes" id="UP000001364">
    <property type="component" value="Chromosome"/>
</dbReference>
<feature type="binding site" evidence="2">
    <location>
        <position position="103"/>
    </location>
    <ligand>
        <name>Mg(2+)</name>
        <dbReference type="ChEBI" id="CHEBI:18420"/>
        <label>3</label>
    </ligand>
</feature>
<dbReference type="GO" id="GO:0000287">
    <property type="term" value="F:magnesium ion binding"/>
    <property type="evidence" value="ECO:0007669"/>
    <property type="project" value="UniProtKB-UniRule"/>
</dbReference>
<feature type="binding site" evidence="2">
    <location>
        <position position="75"/>
    </location>
    <ligand>
        <name>Mg(2+)</name>
        <dbReference type="ChEBI" id="CHEBI:18420"/>
        <label>2</label>
    </ligand>
</feature>
<dbReference type="GO" id="GO:0009030">
    <property type="term" value="F:thiamine-phosphate kinase activity"/>
    <property type="evidence" value="ECO:0007669"/>
    <property type="project" value="UniProtKB-UniRule"/>
</dbReference>
<dbReference type="EMBL" id="CP001340">
    <property type="protein sequence ID" value="ACL94888.3"/>
    <property type="molecule type" value="Genomic_DNA"/>
</dbReference>
<dbReference type="SMR" id="A0A0H3C9B8"/>
<dbReference type="UniPathway" id="UPA00060">
    <property type="reaction ID" value="UER00142"/>
</dbReference>
<evidence type="ECO:0000313" key="5">
    <source>
        <dbReference type="EMBL" id="ACL94888.3"/>
    </source>
</evidence>
<dbReference type="GO" id="GO:0009229">
    <property type="term" value="P:thiamine diphosphate biosynthetic process"/>
    <property type="evidence" value="ECO:0007669"/>
    <property type="project" value="UniProtKB-UniRule"/>
</dbReference>
<dbReference type="CDD" id="cd02194">
    <property type="entry name" value="ThiL"/>
    <property type="match status" value="1"/>
</dbReference>
<name>A0A0H3C9B8_CAUVN</name>
<feature type="binding site" evidence="2">
    <location>
        <position position="294"/>
    </location>
    <ligand>
        <name>substrate</name>
    </ligand>
</feature>
<dbReference type="OrthoDB" id="9802811at2"/>
<comment type="miscellaneous">
    <text evidence="2">Reaction mechanism of ThiL seems to utilize a direct, inline transfer of the gamma-phosphate of ATP to TMP rather than a phosphorylated enzyme intermediate.</text>
</comment>
<feature type="binding site" evidence="2">
    <location>
        <position position="151"/>
    </location>
    <ligand>
        <name>Mg(2+)</name>
        <dbReference type="ChEBI" id="CHEBI:18420"/>
        <label>1</label>
    </ligand>
</feature>
<dbReference type="Gene3D" id="3.90.650.10">
    <property type="entry name" value="PurM-like C-terminal domain"/>
    <property type="match status" value="1"/>
</dbReference>
<feature type="binding site" evidence="2">
    <location>
        <position position="58"/>
    </location>
    <ligand>
        <name>Mg(2+)</name>
        <dbReference type="ChEBI" id="CHEBI:18420"/>
        <label>4</label>
    </ligand>
</feature>
<evidence type="ECO:0000259" key="3">
    <source>
        <dbReference type="Pfam" id="PF00586"/>
    </source>
</evidence>
<protein>
    <recommendedName>
        <fullName evidence="2">Thiamine-monophosphate kinase</fullName>
        <shortName evidence="2">TMP kinase</shortName>
        <shortName evidence="2">Thiamine-phosphate kinase</shortName>
        <ecNumber evidence="2">2.7.4.16</ecNumber>
    </recommendedName>
</protein>